<dbReference type="AlphaFoldDB" id="A0A2U1P390"/>
<gene>
    <name evidence="1" type="ORF">CTI12_AA198860</name>
</gene>
<dbReference type="Proteomes" id="UP000245207">
    <property type="component" value="Unassembled WGS sequence"/>
</dbReference>
<reference evidence="1 2" key="1">
    <citation type="journal article" date="2018" name="Mol. Plant">
        <title>The genome of Artemisia annua provides insight into the evolution of Asteraceae family and artemisinin biosynthesis.</title>
        <authorList>
            <person name="Shen Q."/>
            <person name="Zhang L."/>
            <person name="Liao Z."/>
            <person name="Wang S."/>
            <person name="Yan T."/>
            <person name="Shi P."/>
            <person name="Liu M."/>
            <person name="Fu X."/>
            <person name="Pan Q."/>
            <person name="Wang Y."/>
            <person name="Lv Z."/>
            <person name="Lu X."/>
            <person name="Zhang F."/>
            <person name="Jiang W."/>
            <person name="Ma Y."/>
            <person name="Chen M."/>
            <person name="Hao X."/>
            <person name="Li L."/>
            <person name="Tang Y."/>
            <person name="Lv G."/>
            <person name="Zhou Y."/>
            <person name="Sun X."/>
            <person name="Brodelius P.E."/>
            <person name="Rose J.K.C."/>
            <person name="Tang K."/>
        </authorList>
    </citation>
    <scope>NUCLEOTIDE SEQUENCE [LARGE SCALE GENOMIC DNA]</scope>
    <source>
        <strain evidence="2">cv. Huhao1</strain>
        <tissue evidence="1">Leaf</tissue>
    </source>
</reference>
<protein>
    <submittedName>
        <fullName evidence="1">Uncharacterized protein</fullName>
    </submittedName>
</protein>
<evidence type="ECO:0000313" key="2">
    <source>
        <dbReference type="Proteomes" id="UP000245207"/>
    </source>
</evidence>
<dbReference type="EMBL" id="PKPP01001751">
    <property type="protein sequence ID" value="PWA80202.1"/>
    <property type="molecule type" value="Genomic_DNA"/>
</dbReference>
<comment type="caution">
    <text evidence="1">The sequence shown here is derived from an EMBL/GenBank/DDBJ whole genome shotgun (WGS) entry which is preliminary data.</text>
</comment>
<organism evidence="1 2">
    <name type="scientific">Artemisia annua</name>
    <name type="common">Sweet wormwood</name>
    <dbReference type="NCBI Taxonomy" id="35608"/>
    <lineage>
        <taxon>Eukaryota</taxon>
        <taxon>Viridiplantae</taxon>
        <taxon>Streptophyta</taxon>
        <taxon>Embryophyta</taxon>
        <taxon>Tracheophyta</taxon>
        <taxon>Spermatophyta</taxon>
        <taxon>Magnoliopsida</taxon>
        <taxon>eudicotyledons</taxon>
        <taxon>Gunneridae</taxon>
        <taxon>Pentapetalae</taxon>
        <taxon>asterids</taxon>
        <taxon>campanulids</taxon>
        <taxon>Asterales</taxon>
        <taxon>Asteraceae</taxon>
        <taxon>Asteroideae</taxon>
        <taxon>Anthemideae</taxon>
        <taxon>Artemisiinae</taxon>
        <taxon>Artemisia</taxon>
    </lineage>
</organism>
<accession>A0A2U1P390</accession>
<keyword evidence="2" id="KW-1185">Reference proteome</keyword>
<name>A0A2U1P390_ARTAN</name>
<proteinExistence type="predicted"/>
<evidence type="ECO:0000313" key="1">
    <source>
        <dbReference type="EMBL" id="PWA80202.1"/>
    </source>
</evidence>
<sequence length="80" mass="8949">MQLEAINEIGKSSLMKRQVEMKRLSSDKRISDVKEQQHTVTRGLSTLVSTSTRLLLLVLLSDLWGLSSQSLTLPARAKEP</sequence>